<comment type="caution">
    <text evidence="2">The sequence shown here is derived from an EMBL/GenBank/DDBJ whole genome shotgun (WGS) entry which is preliminary data.</text>
</comment>
<evidence type="ECO:0000313" key="3">
    <source>
        <dbReference type="Proteomes" id="UP000231912"/>
    </source>
</evidence>
<dbReference type="Proteomes" id="UP001580391">
    <property type="component" value="Unassembled WGS sequence"/>
</dbReference>
<reference evidence="2 3" key="1">
    <citation type="submission" date="2017-07" db="EMBL/GenBank/DDBJ databases">
        <title>Leptospira spp. isolated from tropical soils.</title>
        <authorList>
            <person name="Thibeaux R."/>
            <person name="Iraola G."/>
            <person name="Ferres I."/>
            <person name="Bierque E."/>
            <person name="Girault D."/>
            <person name="Soupe-Gilbert M.-E."/>
            <person name="Picardeau M."/>
            <person name="Goarant C."/>
        </authorList>
    </citation>
    <scope>NUCLEOTIDE SEQUENCE [LARGE SCALE GENOMIC DNA]</scope>
    <source>
        <strain evidence="2 3">FH2-C-A2</strain>
    </source>
</reference>
<dbReference type="RefSeq" id="WP_016545413.1">
    <property type="nucleotide sequence ID" value="NZ_JBHILI010000014.1"/>
</dbReference>
<dbReference type="AlphaFoldDB" id="A0A2M9Z7T3"/>
<evidence type="ECO:0000313" key="4">
    <source>
        <dbReference type="Proteomes" id="UP001580391"/>
    </source>
</evidence>
<dbReference type="EMBL" id="JBHILJ010000018">
    <property type="protein sequence ID" value="MFB5738551.1"/>
    <property type="molecule type" value="Genomic_DNA"/>
</dbReference>
<protein>
    <recommendedName>
        <fullName evidence="5">Nif11 domain-containing protein</fullName>
    </recommendedName>
</protein>
<sequence length="73" mass="7999">MKNFIDFIIDQSKDPNLGKEASDALVSASDAKSLSDWFSKKGYSVTPEESQKLIDNKAGLSQEQVNQSVKAGY</sequence>
<dbReference type="EMBL" id="NPDT01000010">
    <property type="protein sequence ID" value="PJZ64444.1"/>
    <property type="molecule type" value="Genomic_DNA"/>
</dbReference>
<proteinExistence type="predicted"/>
<name>A0A2M9Z7T3_9LEPT</name>
<organism evidence="2 3">
    <name type="scientific">Leptospira wolffii</name>
    <dbReference type="NCBI Taxonomy" id="409998"/>
    <lineage>
        <taxon>Bacteria</taxon>
        <taxon>Pseudomonadati</taxon>
        <taxon>Spirochaetota</taxon>
        <taxon>Spirochaetia</taxon>
        <taxon>Leptospirales</taxon>
        <taxon>Leptospiraceae</taxon>
        <taxon>Leptospira</taxon>
    </lineage>
</organism>
<gene>
    <name evidence="1" type="ORF">ACE5IX_18685</name>
    <name evidence="2" type="ORF">CH371_18735</name>
</gene>
<dbReference type="Proteomes" id="UP000231912">
    <property type="component" value="Unassembled WGS sequence"/>
</dbReference>
<evidence type="ECO:0008006" key="5">
    <source>
        <dbReference type="Google" id="ProtNLM"/>
    </source>
</evidence>
<evidence type="ECO:0000313" key="1">
    <source>
        <dbReference type="EMBL" id="MFB5738551.1"/>
    </source>
</evidence>
<reference evidence="1 4" key="2">
    <citation type="submission" date="2024-09" db="EMBL/GenBank/DDBJ databases">
        <title>Taxonomic and Genotyping Characterization of Leptospira Strains isolated from Multiple Sources in Colombia highlights the importance of intermediate species.</title>
        <authorList>
            <person name="Torres Higuera L."/>
            <person name="Rojas Tapias D."/>
            <person name="Jimenez Velasquez S."/>
            <person name="Renjifo Ibanez C."/>
        </authorList>
    </citation>
    <scope>NUCLEOTIDE SEQUENCE [LARGE SCALE GENOMIC DNA]</scope>
    <source>
        <strain evidence="1 4">Lep080</strain>
    </source>
</reference>
<keyword evidence="4" id="KW-1185">Reference proteome</keyword>
<accession>A0A2M9Z7T3</accession>
<evidence type="ECO:0000313" key="2">
    <source>
        <dbReference type="EMBL" id="PJZ64444.1"/>
    </source>
</evidence>